<evidence type="ECO:0000313" key="1">
    <source>
        <dbReference type="EMBL" id="KAF5318056.1"/>
    </source>
</evidence>
<evidence type="ECO:0000313" key="2">
    <source>
        <dbReference type="Proteomes" id="UP000567179"/>
    </source>
</evidence>
<reference evidence="1 2" key="1">
    <citation type="journal article" date="2020" name="ISME J.">
        <title>Uncovering the hidden diversity of litter-decomposition mechanisms in mushroom-forming fungi.</title>
        <authorList>
            <person name="Floudas D."/>
            <person name="Bentzer J."/>
            <person name="Ahren D."/>
            <person name="Johansson T."/>
            <person name="Persson P."/>
            <person name="Tunlid A."/>
        </authorList>
    </citation>
    <scope>NUCLEOTIDE SEQUENCE [LARGE SCALE GENOMIC DNA]</scope>
    <source>
        <strain evidence="1 2">CBS 101986</strain>
    </source>
</reference>
<keyword evidence="2" id="KW-1185">Reference proteome</keyword>
<sequence length="142" mass="16054">MSHISRLPLPSISLVLTADHTHVPCRPPVVSVAPFPSPPTKVYTAQFDPMKTIHARDAEPRFLEEGCHSQEKYNQSRHVVFIEEVESMDFTLAESIHEDRANEERVGVGKAVKRKVSRAIFSVHKALCIDFPYICFGRASRK</sequence>
<dbReference type="EMBL" id="JAACJJ010000031">
    <property type="protein sequence ID" value="KAF5318056.1"/>
    <property type="molecule type" value="Genomic_DNA"/>
</dbReference>
<name>A0A8H5EZG9_9AGAR</name>
<proteinExistence type="predicted"/>
<gene>
    <name evidence="1" type="ORF">D9619_012144</name>
</gene>
<dbReference type="Proteomes" id="UP000567179">
    <property type="component" value="Unassembled WGS sequence"/>
</dbReference>
<dbReference type="OrthoDB" id="3121629at2759"/>
<comment type="caution">
    <text evidence="1">The sequence shown here is derived from an EMBL/GenBank/DDBJ whole genome shotgun (WGS) entry which is preliminary data.</text>
</comment>
<accession>A0A8H5EZG9</accession>
<organism evidence="1 2">
    <name type="scientific">Psilocybe cf. subviscida</name>
    <dbReference type="NCBI Taxonomy" id="2480587"/>
    <lineage>
        <taxon>Eukaryota</taxon>
        <taxon>Fungi</taxon>
        <taxon>Dikarya</taxon>
        <taxon>Basidiomycota</taxon>
        <taxon>Agaricomycotina</taxon>
        <taxon>Agaricomycetes</taxon>
        <taxon>Agaricomycetidae</taxon>
        <taxon>Agaricales</taxon>
        <taxon>Agaricineae</taxon>
        <taxon>Strophariaceae</taxon>
        <taxon>Psilocybe</taxon>
    </lineage>
</organism>
<protein>
    <submittedName>
        <fullName evidence="1">Uncharacterized protein</fullName>
    </submittedName>
</protein>
<dbReference type="AlphaFoldDB" id="A0A8H5EZG9"/>